<dbReference type="Pfam" id="PF00563">
    <property type="entry name" value="EAL"/>
    <property type="match status" value="1"/>
</dbReference>
<dbReference type="PROSITE" id="PS50883">
    <property type="entry name" value="EAL"/>
    <property type="match status" value="1"/>
</dbReference>
<dbReference type="CDD" id="cd01948">
    <property type="entry name" value="EAL"/>
    <property type="match status" value="1"/>
</dbReference>
<comment type="subcellular location">
    <subcellularLocation>
        <location evidence="1">Cell membrane</location>
        <topology evidence="1">Multi-pass membrane protein</topology>
    </subcellularLocation>
</comment>
<dbReference type="Pfam" id="PF05231">
    <property type="entry name" value="MASE1"/>
    <property type="match status" value="1"/>
</dbReference>
<evidence type="ECO:0000313" key="6">
    <source>
        <dbReference type="EMBL" id="PIK82566.1"/>
    </source>
</evidence>
<evidence type="ECO:0000256" key="2">
    <source>
        <dbReference type="ARBA" id="ARBA00022475"/>
    </source>
</evidence>
<dbReference type="RefSeq" id="WP_015583720.1">
    <property type="nucleotide sequence ID" value="NZ_ABDFAB020000007.1"/>
</dbReference>
<dbReference type="Gene3D" id="3.20.20.450">
    <property type="entry name" value="EAL domain"/>
    <property type="match status" value="1"/>
</dbReference>
<protein>
    <submittedName>
        <fullName evidence="6">Sensor domain-containing phosphodiesterase</fullName>
    </submittedName>
</protein>
<dbReference type="eggNOG" id="COG2200">
    <property type="taxonomic scope" value="Bacteria"/>
</dbReference>
<keyword evidence="5" id="KW-0472">Membrane</keyword>
<dbReference type="STRING" id="54291.TE10_21000"/>
<dbReference type="EMBL" id="NKYI01000028">
    <property type="protein sequence ID" value="PIK82566.1"/>
    <property type="molecule type" value="Genomic_DNA"/>
</dbReference>
<dbReference type="PaxDb" id="1286170-RORB6_00420"/>
<sequence>MKIIKQYRLYRDKWWALPLILPLLLLPLARGANSYAVLDGSEVSLYYLPLALVQSLMLFFDVAALPGIIIGLLCTVARGMNPWEAIVVVFHFLIPAVLCWGGYRIFVPRRQHIYHGNVSLMPYRLFWQMLLPSLIFLILSQIAEYLGMHPRTTGLAGIDPLSLRSLITFQALMVGGLTGVPLCYLLIRILRNPFYLRSFISQAKLQVDPKIKCGEFVLWSITLLMLLGLLLIPLNGQSTIFSTNYTLSLLMPVMLWGAMRFGYRCIAMIWTPVLIIIIHFHYRYLPFSPGYAHQLAITSSSYLVFSFIITYMAMLATRQRLIHARVRRMAFLDPVVHMPNLRALSRSLDSAMWSVLCFLRIPELELLGRHYGVMLRIQYKQKLAEHLGDLLQPNEAVHHLAGHDLVLRLNSGDHKARIAALDERIQRFRFIWDGIPLQPAVGISYCSVRSPVKHLYLLLGELNNIADMSLTSGQPENMQRRGAIHIQHGLRDKVVMMNQIQQALEQNHFCLMAQPIVGIRGDNYYEVLLRMAGDDGELIYPDDFLPVAHEFGLSSRIDLWVLENTLAFMNQQRTILPGLRLAVNLSPVSVSRSQFPGEVERLLAQYHVEPWQLLFELTENHSLSNPEQARQTLAHLQALGCRVAIDDFGTGYASYARLKTLNVDLLKIDGSFIRNLHSSSLDYQVVASICHLARMKNMQVVAECVETPEIRQAALSLGIDYLQGYEIGQPVPLASLVTAVTAEAS</sequence>
<dbReference type="PANTHER" id="PTHR33121">
    <property type="entry name" value="CYCLIC DI-GMP PHOSPHODIESTERASE PDEF"/>
    <property type="match status" value="1"/>
</dbReference>
<keyword evidence="3" id="KW-0812">Transmembrane</keyword>
<accession>A0A1Y6GDH4</accession>
<dbReference type="InterPro" id="IPR001633">
    <property type="entry name" value="EAL_dom"/>
</dbReference>
<gene>
    <name evidence="6" type="ORF">CFY86_20590</name>
</gene>
<dbReference type="SMART" id="SM00267">
    <property type="entry name" value="GGDEF"/>
    <property type="match status" value="1"/>
</dbReference>
<evidence type="ECO:0000256" key="1">
    <source>
        <dbReference type="ARBA" id="ARBA00004651"/>
    </source>
</evidence>
<dbReference type="InterPro" id="IPR000160">
    <property type="entry name" value="GGDEF_dom"/>
</dbReference>
<dbReference type="GO" id="GO:0005886">
    <property type="term" value="C:plasma membrane"/>
    <property type="evidence" value="ECO:0007669"/>
    <property type="project" value="UniProtKB-SubCell"/>
</dbReference>
<comment type="caution">
    <text evidence="6">The sequence shown here is derived from an EMBL/GenBank/DDBJ whole genome shotgun (WGS) entry which is preliminary data.</text>
</comment>
<evidence type="ECO:0000256" key="4">
    <source>
        <dbReference type="ARBA" id="ARBA00022989"/>
    </source>
</evidence>
<dbReference type="eggNOG" id="COG2199">
    <property type="taxonomic scope" value="Bacteria"/>
</dbReference>
<dbReference type="SUPFAM" id="SSF141868">
    <property type="entry name" value="EAL domain-like"/>
    <property type="match status" value="1"/>
</dbReference>
<dbReference type="AlphaFoldDB" id="A0A1Y6GDH4"/>
<dbReference type="InterPro" id="IPR050706">
    <property type="entry name" value="Cyclic-di-GMP_PDE-like"/>
</dbReference>
<dbReference type="InterPro" id="IPR035919">
    <property type="entry name" value="EAL_sf"/>
</dbReference>
<dbReference type="PANTHER" id="PTHR33121:SF64">
    <property type="entry name" value="CYCLIC DI-GMP PHOSPHODIESTERASE PDEF"/>
    <property type="match status" value="1"/>
</dbReference>
<organism evidence="6 7">
    <name type="scientific">Raoultella ornithinolytica</name>
    <name type="common">Klebsiella ornithinolytica</name>
    <dbReference type="NCBI Taxonomy" id="54291"/>
    <lineage>
        <taxon>Bacteria</taxon>
        <taxon>Pseudomonadati</taxon>
        <taxon>Pseudomonadota</taxon>
        <taxon>Gammaproteobacteria</taxon>
        <taxon>Enterobacterales</taxon>
        <taxon>Enterobacteriaceae</taxon>
        <taxon>Klebsiella/Raoultella group</taxon>
        <taxon>Raoultella</taxon>
    </lineage>
</organism>
<dbReference type="Proteomes" id="UP000229713">
    <property type="component" value="Unassembled WGS sequence"/>
</dbReference>
<proteinExistence type="predicted"/>
<dbReference type="SMART" id="SM00052">
    <property type="entry name" value="EAL"/>
    <property type="match status" value="1"/>
</dbReference>
<dbReference type="GO" id="GO:0071111">
    <property type="term" value="F:cyclic-guanylate-specific phosphodiesterase activity"/>
    <property type="evidence" value="ECO:0007669"/>
    <property type="project" value="InterPro"/>
</dbReference>
<dbReference type="InterPro" id="IPR007895">
    <property type="entry name" value="MASE1"/>
</dbReference>
<evidence type="ECO:0000313" key="7">
    <source>
        <dbReference type="Proteomes" id="UP000229713"/>
    </source>
</evidence>
<name>A0A1Y6GDH4_RAOOR</name>
<keyword evidence="2" id="KW-1003">Cell membrane</keyword>
<evidence type="ECO:0000256" key="3">
    <source>
        <dbReference type="ARBA" id="ARBA00022692"/>
    </source>
</evidence>
<evidence type="ECO:0000256" key="5">
    <source>
        <dbReference type="ARBA" id="ARBA00023136"/>
    </source>
</evidence>
<keyword evidence="4" id="KW-1133">Transmembrane helix</keyword>
<reference evidence="6 7" key="1">
    <citation type="submission" date="2017-07" db="EMBL/GenBank/DDBJ databases">
        <title>Raoultella ornithinolytica strain HH3 draft genome.</title>
        <authorList>
            <person name="Duceppe M.-O."/>
            <person name="Huang H."/>
            <person name="Phipps-Todd B."/>
        </authorList>
    </citation>
    <scope>NUCLEOTIDE SEQUENCE [LARGE SCALE GENOMIC DNA]</scope>
    <source>
        <strain evidence="6 7">HH3</strain>
    </source>
</reference>